<evidence type="ECO:0000313" key="2">
    <source>
        <dbReference type="EMBL" id="PWR73473.1"/>
    </source>
</evidence>
<proteinExistence type="predicted"/>
<accession>A0A2V2NDU2</accession>
<name>A0A2V2NDU2_9EURY</name>
<dbReference type="EMBL" id="QGMZ01000018">
    <property type="protein sequence ID" value="PWR73473.1"/>
    <property type="molecule type" value="Genomic_DNA"/>
</dbReference>
<evidence type="ECO:0000313" key="3">
    <source>
        <dbReference type="Proteomes" id="UP000245934"/>
    </source>
</evidence>
<feature type="region of interest" description="Disordered" evidence="1">
    <location>
        <begin position="29"/>
        <end position="65"/>
    </location>
</feature>
<reference evidence="2 3" key="1">
    <citation type="submission" date="2018-05" db="EMBL/GenBank/DDBJ databases">
        <title>Draft genome of Methanospirillum stamsii Pt1.</title>
        <authorList>
            <person name="Dueholm M.S."/>
            <person name="Nielsen P.H."/>
            <person name="Bakmann L.F."/>
            <person name="Otzen D.E."/>
        </authorList>
    </citation>
    <scope>NUCLEOTIDE SEQUENCE [LARGE SCALE GENOMIC DNA]</scope>
    <source>
        <strain evidence="2 3">Pt1</strain>
    </source>
</reference>
<feature type="compositionally biased region" description="Low complexity" evidence="1">
    <location>
        <begin position="31"/>
        <end position="47"/>
    </location>
</feature>
<dbReference type="PROSITE" id="PS51257">
    <property type="entry name" value="PROKAR_LIPOPROTEIN"/>
    <property type="match status" value="1"/>
</dbReference>
<comment type="caution">
    <text evidence="2">The sequence shown here is derived from an EMBL/GenBank/DDBJ whole genome shotgun (WGS) entry which is preliminary data.</text>
</comment>
<feature type="region of interest" description="Disordered" evidence="1">
    <location>
        <begin position="171"/>
        <end position="195"/>
    </location>
</feature>
<dbReference type="GeneID" id="97608823"/>
<gene>
    <name evidence="2" type="ORF">DLD82_09495</name>
</gene>
<dbReference type="AlphaFoldDB" id="A0A2V2NDU2"/>
<keyword evidence="3" id="KW-1185">Reference proteome</keyword>
<evidence type="ECO:0000256" key="1">
    <source>
        <dbReference type="SAM" id="MobiDB-lite"/>
    </source>
</evidence>
<dbReference type="RefSeq" id="WP_109940884.1">
    <property type="nucleotide sequence ID" value="NZ_CP176366.1"/>
</dbReference>
<protein>
    <submittedName>
        <fullName evidence="2">Uncharacterized protein</fullName>
    </submittedName>
</protein>
<dbReference type="Proteomes" id="UP000245934">
    <property type="component" value="Unassembled WGS sequence"/>
</dbReference>
<organism evidence="2 3">
    <name type="scientific">Methanospirillum stamsii</name>
    <dbReference type="NCBI Taxonomy" id="1277351"/>
    <lineage>
        <taxon>Archaea</taxon>
        <taxon>Methanobacteriati</taxon>
        <taxon>Methanobacteriota</taxon>
        <taxon>Stenosarchaea group</taxon>
        <taxon>Methanomicrobia</taxon>
        <taxon>Methanomicrobiales</taxon>
        <taxon>Methanospirillaceae</taxon>
        <taxon>Methanospirillum</taxon>
    </lineage>
</organism>
<dbReference type="OrthoDB" id="117298at2157"/>
<sequence>MDGKRSVILLALVVTGFLLLAGCTSTSPEDTAVAPVTTTMPTNLPPTLESTHEPVQVQEPDIGPSNFDGSVVLPPDDLTISVSAQKDPVYNQITVVFDGGKGQQLVRDITVRVTTSDGMVSEQPLDVKRGSEAVFSGTKGNDRVQVAVNYKNGESYLIFDQIVGQIRAPEMTETPTPAPVPESQEGGKYDGPVTQPPKNLLVSVDVDKDPVYRVITATFRGGHGQTLVKMIEVHALLSDGSEVTEELSNNIGGEAEIQGTNGNDKVQVVVFYKNGEQYKISEKVFGPRG</sequence>